<feature type="compositionally biased region" description="Polar residues" evidence="1">
    <location>
        <begin position="1"/>
        <end position="13"/>
    </location>
</feature>
<sequence length="606" mass="63864">MNRPQTWDWTESLTADPPSAEQQAPAWAAQDVFRTSEQGGGDGESGPELSLAEFAAETRGGSFTPEVFEEAESGEVELAEWELAGGPVQDEAFPSGLVLSPAAGATGEKEEHWDPYLTGLPLYATGPTVRSQRLSPNFTVGELVTSGGQASDVARISPELVRCLQALRDRLGRPVTISSGYRSWARNVAVYRARGSGPTRSRHCSGQAADISVAGMSGLDLAKAALDACGRDIGVGIGASFAHIDVRGEWARWPYASGDAAKRDIVAIDAHRRGLGTAPPSTGGSPLAPGGVVGSPPLGGVPGGGPLRARIAQFAEQERTRWGNGTRVETEPAMTATLQDYYSTGVRSPVTASDLQSSSWQAGHPWSAVFISWVMRQAGVGNAFTYSTAHRVYVSAAKRNAETGNTANPFWAYPVEKIVPEVGDLVCADRDGGGGCGGVTYATIDNGTAWSTHCDVVTAVDRTGRKLTAVGGNVSQSVKAKTITIDAQGFVVPQQSGQSCRYFAILKVRDGTPSATQQEAGPVAPTPVLDPDAMTRAIRLNTSYATALRWSERLDAITRLISSPGATPADVTFANAVAQWQRGRGLTPDGVIGPDTWIEMVKVLNR</sequence>
<evidence type="ECO:0000313" key="5">
    <source>
        <dbReference type="Proteomes" id="UP000472335"/>
    </source>
</evidence>
<name>A0A6G4V334_9ACTN</name>
<dbReference type="AlphaFoldDB" id="A0A6G4V334"/>
<accession>A0A6G4V334</accession>
<reference evidence="4 5" key="1">
    <citation type="submission" date="2020-02" db="EMBL/GenBank/DDBJ databases">
        <title>Whole-genome analyses of novel actinobacteria.</title>
        <authorList>
            <person name="Sahin N."/>
            <person name="Gencbay T."/>
        </authorList>
    </citation>
    <scope>NUCLEOTIDE SEQUENCE [LARGE SCALE GENOMIC DNA]</scope>
    <source>
        <strain evidence="4 5">HC44</strain>
    </source>
</reference>
<evidence type="ECO:0000259" key="3">
    <source>
        <dbReference type="Pfam" id="PF10030"/>
    </source>
</evidence>
<evidence type="ECO:0000259" key="2">
    <source>
        <dbReference type="Pfam" id="PF08291"/>
    </source>
</evidence>
<proteinExistence type="predicted"/>
<dbReference type="EMBL" id="JAAKZY010000030">
    <property type="protein sequence ID" value="NGO08416.1"/>
    <property type="molecule type" value="Genomic_DNA"/>
</dbReference>
<organism evidence="4 5">
    <name type="scientific">Streptomyces scabichelini</name>
    <dbReference type="NCBI Taxonomy" id="2711217"/>
    <lineage>
        <taxon>Bacteria</taxon>
        <taxon>Bacillati</taxon>
        <taxon>Actinomycetota</taxon>
        <taxon>Actinomycetes</taxon>
        <taxon>Kitasatosporales</taxon>
        <taxon>Streptomycetaceae</taxon>
        <taxon>Streptomyces</taxon>
    </lineage>
</organism>
<dbReference type="Gene3D" id="3.30.1380.10">
    <property type="match status" value="1"/>
</dbReference>
<dbReference type="Pfam" id="PF08291">
    <property type="entry name" value="Peptidase_M15_3"/>
    <property type="match status" value="1"/>
</dbReference>
<dbReference type="InterPro" id="IPR013230">
    <property type="entry name" value="Peptidase_M15A_C"/>
</dbReference>
<dbReference type="SUPFAM" id="SSF47090">
    <property type="entry name" value="PGBD-like"/>
    <property type="match status" value="1"/>
</dbReference>
<dbReference type="Proteomes" id="UP000472335">
    <property type="component" value="Unassembled WGS sequence"/>
</dbReference>
<keyword evidence="5" id="KW-1185">Reference proteome</keyword>
<dbReference type="Gene3D" id="1.10.101.10">
    <property type="entry name" value="PGBD-like superfamily/PGBD"/>
    <property type="match status" value="1"/>
</dbReference>
<dbReference type="InterPro" id="IPR036365">
    <property type="entry name" value="PGBD-like_sf"/>
</dbReference>
<dbReference type="RefSeq" id="WP_165258163.1">
    <property type="nucleotide sequence ID" value="NZ_JAAKZY010000030.1"/>
</dbReference>
<dbReference type="SUPFAM" id="SSF55166">
    <property type="entry name" value="Hedgehog/DD-peptidase"/>
    <property type="match status" value="1"/>
</dbReference>
<dbReference type="InterPro" id="IPR036366">
    <property type="entry name" value="PGBDSf"/>
</dbReference>
<dbReference type="InterPro" id="IPR019262">
    <property type="entry name" value="DUF2272"/>
</dbReference>
<feature type="region of interest" description="Disordered" evidence="1">
    <location>
        <begin position="1"/>
        <end position="49"/>
    </location>
</feature>
<feature type="domain" description="Peptidase M15A C-terminal" evidence="2">
    <location>
        <begin position="137"/>
        <end position="245"/>
    </location>
</feature>
<comment type="caution">
    <text evidence="4">The sequence shown here is derived from an EMBL/GenBank/DDBJ whole genome shotgun (WGS) entry which is preliminary data.</text>
</comment>
<dbReference type="Pfam" id="PF10030">
    <property type="entry name" value="DUF2272"/>
    <property type="match status" value="1"/>
</dbReference>
<protein>
    <submittedName>
        <fullName evidence="4">DUF2272 domain-containing protein</fullName>
    </submittedName>
</protein>
<dbReference type="InterPro" id="IPR009045">
    <property type="entry name" value="Zn_M74/Hedgehog-like"/>
</dbReference>
<evidence type="ECO:0000313" key="4">
    <source>
        <dbReference type="EMBL" id="NGO08416.1"/>
    </source>
</evidence>
<evidence type="ECO:0000256" key="1">
    <source>
        <dbReference type="SAM" id="MobiDB-lite"/>
    </source>
</evidence>
<feature type="domain" description="DUF2272" evidence="3">
    <location>
        <begin position="359"/>
        <end position="500"/>
    </location>
</feature>
<gene>
    <name evidence="4" type="ORF">G5C60_12490</name>
</gene>